<dbReference type="OrthoDB" id="9869394at2"/>
<evidence type="ECO:0000313" key="1">
    <source>
        <dbReference type="EMBL" id="GET20659.1"/>
    </source>
</evidence>
<proteinExistence type="predicted"/>
<reference evidence="2 3" key="1">
    <citation type="submission" date="2018-03" db="EMBL/GenBank/DDBJ databases">
        <title>Genomic Encyclopedia of Archaeal and Bacterial Type Strains, Phase II (KMG-II): from individual species to whole genera.</title>
        <authorList>
            <person name="Goeker M."/>
        </authorList>
    </citation>
    <scope>NUCLEOTIDE SEQUENCE [LARGE SCALE GENOMIC DNA]</scope>
    <source>
        <strain evidence="2 3">DSM 27267</strain>
    </source>
</reference>
<accession>A0A2P8CHN5</accession>
<organism evidence="2 3">
    <name type="scientific">Prolixibacter denitrificans</name>
    <dbReference type="NCBI Taxonomy" id="1541063"/>
    <lineage>
        <taxon>Bacteria</taxon>
        <taxon>Pseudomonadati</taxon>
        <taxon>Bacteroidota</taxon>
        <taxon>Bacteroidia</taxon>
        <taxon>Marinilabiliales</taxon>
        <taxon>Prolixibacteraceae</taxon>
        <taxon>Prolixibacter</taxon>
    </lineage>
</organism>
<reference evidence="1 4" key="2">
    <citation type="submission" date="2019-10" db="EMBL/GenBank/DDBJ databases">
        <title>Prolixibacter strains distinguished by the presence of nitrate reductase genes were adept at nitrate-dependent anaerobic corrosion of metallic iron and carbon steel.</title>
        <authorList>
            <person name="Iino T."/>
            <person name="Shono N."/>
            <person name="Ito K."/>
            <person name="Nakamura R."/>
            <person name="Sueoka K."/>
            <person name="Harayama S."/>
            <person name="Ohkuma M."/>
        </authorList>
    </citation>
    <scope>NUCLEOTIDE SEQUENCE [LARGE SCALE GENOMIC DNA]</scope>
    <source>
        <strain evidence="1 4">MIC1-1</strain>
    </source>
</reference>
<dbReference type="RefSeq" id="WP_106541083.1">
    <property type="nucleotide sequence ID" value="NZ_BLAU01000001.1"/>
</dbReference>
<gene>
    <name evidence="2" type="ORF">CLV93_102276</name>
    <name evidence="1" type="ORF">JCM18694_09050</name>
</gene>
<dbReference type="EMBL" id="BLAU01000001">
    <property type="protein sequence ID" value="GET20659.1"/>
    <property type="molecule type" value="Genomic_DNA"/>
</dbReference>
<evidence type="ECO:0000313" key="4">
    <source>
        <dbReference type="Proteomes" id="UP000396862"/>
    </source>
</evidence>
<dbReference type="Proteomes" id="UP000396862">
    <property type="component" value="Unassembled WGS sequence"/>
</dbReference>
<dbReference type="EMBL" id="PYGC01000002">
    <property type="protein sequence ID" value="PSK84488.1"/>
    <property type="molecule type" value="Genomic_DNA"/>
</dbReference>
<comment type="caution">
    <text evidence="2">The sequence shown here is derived from an EMBL/GenBank/DDBJ whole genome shotgun (WGS) entry which is preliminary data.</text>
</comment>
<name>A0A2P8CHN5_9BACT</name>
<dbReference type="Proteomes" id="UP000240621">
    <property type="component" value="Unassembled WGS sequence"/>
</dbReference>
<sequence>MIYKQIDIRYEAILDGYRKIIKNATEVTCIRNRLAPFGYDEAHLQKGLALCEEVDELLNQQRSESEEKDKTIRTYLELKEIADLHFRRVRKIAQYVFRRDLANWQALRLGLMVPERIDRWQNFVTLFYEALLEHPMWRKPLEPFGYTHEVINQLYQQLNELKNLQAAMLTEDGVFPKSLLRLNAKLEKLKNWCNDLSELVPLLCEEDDNHYIENIIRIEEA</sequence>
<evidence type="ECO:0000313" key="2">
    <source>
        <dbReference type="EMBL" id="PSK84488.1"/>
    </source>
</evidence>
<keyword evidence="4" id="KW-1185">Reference proteome</keyword>
<dbReference type="AlphaFoldDB" id="A0A2P8CHN5"/>
<evidence type="ECO:0000313" key="3">
    <source>
        <dbReference type="Proteomes" id="UP000240621"/>
    </source>
</evidence>
<protein>
    <submittedName>
        <fullName evidence="2">Uncharacterized protein</fullName>
    </submittedName>
</protein>